<keyword evidence="10" id="KW-1185">Reference proteome</keyword>
<dbReference type="InterPro" id="IPR031824">
    <property type="entry name" value="RNF220_mid"/>
</dbReference>
<feature type="domain" description="RING-type" evidence="8">
    <location>
        <begin position="371"/>
        <end position="410"/>
    </location>
</feature>
<reference evidence="10" key="1">
    <citation type="journal article" date="2014" name="Proc. Natl. Acad. Sci. U.S.A.">
        <title>Extensive sampling of basidiomycete genomes demonstrates inadequacy of the white-rot/brown-rot paradigm for wood decay fungi.</title>
        <authorList>
            <person name="Riley R."/>
            <person name="Salamov A.A."/>
            <person name="Brown D.W."/>
            <person name="Nagy L.G."/>
            <person name="Floudas D."/>
            <person name="Held B.W."/>
            <person name="Levasseur A."/>
            <person name="Lombard V."/>
            <person name="Morin E."/>
            <person name="Otillar R."/>
            <person name="Lindquist E.A."/>
            <person name="Sun H."/>
            <person name="LaButti K.M."/>
            <person name="Schmutz J."/>
            <person name="Jabbour D."/>
            <person name="Luo H."/>
            <person name="Baker S.E."/>
            <person name="Pisabarro A.G."/>
            <person name="Walton J.D."/>
            <person name="Blanchette R.A."/>
            <person name="Henrissat B."/>
            <person name="Martin F."/>
            <person name="Cullen D."/>
            <person name="Hibbett D.S."/>
            <person name="Grigoriev I.V."/>
        </authorList>
    </citation>
    <scope>NUCLEOTIDE SEQUENCE [LARGE SCALE GENOMIC DNA]</scope>
    <source>
        <strain evidence="10">CBS 339.88</strain>
    </source>
</reference>
<evidence type="ECO:0000259" key="8">
    <source>
        <dbReference type="PROSITE" id="PS50089"/>
    </source>
</evidence>
<evidence type="ECO:0000256" key="5">
    <source>
        <dbReference type="ARBA" id="ARBA00023204"/>
    </source>
</evidence>
<evidence type="ECO:0000256" key="3">
    <source>
        <dbReference type="ARBA" id="ARBA00022771"/>
    </source>
</evidence>
<evidence type="ECO:0000313" key="9">
    <source>
        <dbReference type="EMBL" id="KDR84010.1"/>
    </source>
</evidence>
<dbReference type="PROSITE" id="PS50089">
    <property type="entry name" value="ZF_RING_2"/>
    <property type="match status" value="1"/>
</dbReference>
<accession>A0A067TLD0</accession>
<dbReference type="GO" id="GO:0003677">
    <property type="term" value="F:DNA binding"/>
    <property type="evidence" value="ECO:0007669"/>
    <property type="project" value="InterPro"/>
</dbReference>
<evidence type="ECO:0000256" key="2">
    <source>
        <dbReference type="ARBA" id="ARBA00022763"/>
    </source>
</evidence>
<keyword evidence="1" id="KW-0479">Metal-binding</keyword>
<dbReference type="InterPro" id="IPR006642">
    <property type="entry name" value="Rad18_UBZ4"/>
</dbReference>
<keyword evidence="5" id="KW-0234">DNA repair</keyword>
<dbReference type="PANTHER" id="PTHR13459">
    <property type="entry name" value="E3 UBIQUITIN-PROTEIN LIGASE RNF220 ISOFORM X1"/>
    <property type="match status" value="1"/>
</dbReference>
<dbReference type="SMART" id="SM00734">
    <property type="entry name" value="ZnF_Rad18"/>
    <property type="match status" value="1"/>
</dbReference>
<dbReference type="PANTHER" id="PTHR13459:SF1">
    <property type="entry name" value="E3 UBIQUITIN-PROTEIN LIGASE RNF220 ISOFORM X1"/>
    <property type="match status" value="1"/>
</dbReference>
<dbReference type="EMBL" id="KL142368">
    <property type="protein sequence ID" value="KDR84010.1"/>
    <property type="molecule type" value="Genomic_DNA"/>
</dbReference>
<name>A0A067TLD0_GALM3</name>
<dbReference type="InterPro" id="IPR001841">
    <property type="entry name" value="Znf_RING"/>
</dbReference>
<dbReference type="SUPFAM" id="SSF57850">
    <property type="entry name" value="RING/U-box"/>
    <property type="match status" value="1"/>
</dbReference>
<evidence type="ECO:0000256" key="6">
    <source>
        <dbReference type="PROSITE-ProRule" id="PRU00175"/>
    </source>
</evidence>
<dbReference type="OrthoDB" id="6270329at2759"/>
<dbReference type="GO" id="GO:0006281">
    <property type="term" value="P:DNA repair"/>
    <property type="evidence" value="ECO:0007669"/>
    <property type="project" value="UniProtKB-KW"/>
</dbReference>
<dbReference type="InterPro" id="IPR013083">
    <property type="entry name" value="Znf_RING/FYVE/PHD"/>
</dbReference>
<evidence type="ECO:0000256" key="1">
    <source>
        <dbReference type="ARBA" id="ARBA00022723"/>
    </source>
</evidence>
<evidence type="ECO:0000256" key="4">
    <source>
        <dbReference type="ARBA" id="ARBA00022833"/>
    </source>
</evidence>
<dbReference type="HOGENOM" id="CLU_045004_0_0_1"/>
<dbReference type="Pfam" id="PF13923">
    <property type="entry name" value="zf-C3HC4_2"/>
    <property type="match status" value="1"/>
</dbReference>
<evidence type="ECO:0000313" key="10">
    <source>
        <dbReference type="Proteomes" id="UP000027222"/>
    </source>
</evidence>
<dbReference type="Proteomes" id="UP000027222">
    <property type="component" value="Unassembled WGS sequence"/>
</dbReference>
<dbReference type="GO" id="GO:0061630">
    <property type="term" value="F:ubiquitin protein ligase activity"/>
    <property type="evidence" value="ECO:0007669"/>
    <property type="project" value="TreeGrafter"/>
</dbReference>
<dbReference type="AlphaFoldDB" id="A0A067TLD0"/>
<sequence>MPLTITLKGKKRAVESTPPEALPSTPSGSEPPHPTKRARRAETRQCPVCEEHIPLRLLAMHAQLESERVEEVIKKVGSSDVAYDEMIDESLPGPSSRVRRSAMKARKSMTTRNVKDSLDQSTKTIQIVKRRRKQRNLKLKEMLKEEEEGNTSTYAWLKRFTGEEITCPVCSATVRGDRDVLDAHVDSCLAHESQRLQEACQRELLHQRALEEEAWDDAEDNNYVGDVRGAGFYTRRDDDEYVDEEVDIDGDDQVIFGETQFTEGDVVPVNLGQEEVDEDFEVEIEGDDDDEAQQAQRTLRDLIAPGKAGKQVLQNGEVGRHGVDLTSFCEMDKLDFTILSTRQRGDKSALLLALENKIKLLESAPSTSLLCRICIDPYTEPTVSTGCWHTCCKECWLRCLGSTKLCPICKRITGASDLRRVYL</sequence>
<dbReference type="GO" id="GO:0008270">
    <property type="term" value="F:zinc ion binding"/>
    <property type="evidence" value="ECO:0007669"/>
    <property type="project" value="UniProtKB-KW"/>
</dbReference>
<dbReference type="STRING" id="685588.A0A067TLD0"/>
<dbReference type="GO" id="GO:0016567">
    <property type="term" value="P:protein ubiquitination"/>
    <property type="evidence" value="ECO:0007669"/>
    <property type="project" value="TreeGrafter"/>
</dbReference>
<proteinExistence type="predicted"/>
<protein>
    <recommendedName>
        <fullName evidence="8">RING-type domain-containing protein</fullName>
    </recommendedName>
</protein>
<dbReference type="InterPro" id="IPR052443">
    <property type="entry name" value="E3_ubiq-ligase_RNF220-like"/>
</dbReference>
<dbReference type="Gene3D" id="3.30.40.10">
    <property type="entry name" value="Zinc/RING finger domain, C3HC4 (zinc finger)"/>
    <property type="match status" value="1"/>
</dbReference>
<keyword evidence="4" id="KW-0862">Zinc</keyword>
<organism evidence="9 10">
    <name type="scientific">Galerina marginata (strain CBS 339.88)</name>
    <dbReference type="NCBI Taxonomy" id="685588"/>
    <lineage>
        <taxon>Eukaryota</taxon>
        <taxon>Fungi</taxon>
        <taxon>Dikarya</taxon>
        <taxon>Basidiomycota</taxon>
        <taxon>Agaricomycotina</taxon>
        <taxon>Agaricomycetes</taxon>
        <taxon>Agaricomycetidae</taxon>
        <taxon>Agaricales</taxon>
        <taxon>Agaricineae</taxon>
        <taxon>Strophariaceae</taxon>
        <taxon>Galerina</taxon>
    </lineage>
</organism>
<dbReference type="Pfam" id="PF15926">
    <property type="entry name" value="RNF220"/>
    <property type="match status" value="1"/>
</dbReference>
<keyword evidence="3 6" id="KW-0863">Zinc-finger</keyword>
<gene>
    <name evidence="9" type="ORF">GALMADRAFT_262367</name>
</gene>
<keyword evidence="2" id="KW-0227">DNA damage</keyword>
<feature type="region of interest" description="Disordered" evidence="7">
    <location>
        <begin position="1"/>
        <end position="44"/>
    </location>
</feature>
<evidence type="ECO:0000256" key="7">
    <source>
        <dbReference type="SAM" id="MobiDB-lite"/>
    </source>
</evidence>